<name>A0AA39PUI4_9AGAR</name>
<evidence type="ECO:0000313" key="1">
    <source>
        <dbReference type="EMBL" id="KAK0489428.1"/>
    </source>
</evidence>
<evidence type="ECO:0000313" key="2">
    <source>
        <dbReference type="Proteomes" id="UP001175227"/>
    </source>
</evidence>
<protein>
    <submittedName>
        <fullName evidence="1">Uncharacterized protein</fullName>
    </submittedName>
</protein>
<dbReference type="EMBL" id="JAUEPR010000002">
    <property type="protein sequence ID" value="KAK0489428.1"/>
    <property type="molecule type" value="Genomic_DNA"/>
</dbReference>
<gene>
    <name evidence="1" type="ORF">IW261DRAFT_1414777</name>
</gene>
<dbReference type="Proteomes" id="UP001175227">
    <property type="component" value="Unassembled WGS sequence"/>
</dbReference>
<proteinExistence type="predicted"/>
<keyword evidence="2" id="KW-1185">Reference proteome</keyword>
<comment type="caution">
    <text evidence="1">The sequence shown here is derived from an EMBL/GenBank/DDBJ whole genome shotgun (WGS) entry which is preliminary data.</text>
</comment>
<reference evidence="1" key="1">
    <citation type="submission" date="2023-06" db="EMBL/GenBank/DDBJ databases">
        <authorList>
            <consortium name="Lawrence Berkeley National Laboratory"/>
            <person name="Ahrendt S."/>
            <person name="Sahu N."/>
            <person name="Indic B."/>
            <person name="Wong-Bajracharya J."/>
            <person name="Merenyi Z."/>
            <person name="Ke H.-M."/>
            <person name="Monk M."/>
            <person name="Kocsube S."/>
            <person name="Drula E."/>
            <person name="Lipzen A."/>
            <person name="Balint B."/>
            <person name="Henrissat B."/>
            <person name="Andreopoulos B."/>
            <person name="Martin F.M."/>
            <person name="Harder C.B."/>
            <person name="Rigling D."/>
            <person name="Ford K.L."/>
            <person name="Foster G.D."/>
            <person name="Pangilinan J."/>
            <person name="Papanicolaou A."/>
            <person name="Barry K."/>
            <person name="LaButti K."/>
            <person name="Viragh M."/>
            <person name="Koriabine M."/>
            <person name="Yan M."/>
            <person name="Riley R."/>
            <person name="Champramary S."/>
            <person name="Plett K.L."/>
            <person name="Tsai I.J."/>
            <person name="Slot J."/>
            <person name="Sipos G."/>
            <person name="Plett J."/>
            <person name="Nagy L.G."/>
            <person name="Grigoriev I.V."/>
        </authorList>
    </citation>
    <scope>NUCLEOTIDE SEQUENCE</scope>
    <source>
        <strain evidence="1">ICMP 16352</strain>
    </source>
</reference>
<organism evidence="1 2">
    <name type="scientific">Armillaria novae-zelandiae</name>
    <dbReference type="NCBI Taxonomy" id="153914"/>
    <lineage>
        <taxon>Eukaryota</taxon>
        <taxon>Fungi</taxon>
        <taxon>Dikarya</taxon>
        <taxon>Basidiomycota</taxon>
        <taxon>Agaricomycotina</taxon>
        <taxon>Agaricomycetes</taxon>
        <taxon>Agaricomycetidae</taxon>
        <taxon>Agaricales</taxon>
        <taxon>Marasmiineae</taxon>
        <taxon>Physalacriaceae</taxon>
        <taxon>Armillaria</taxon>
    </lineage>
</organism>
<sequence>MDPIQVLTQSSSSVNSGAQPQLLSAPVSRHLGHAPSVSLATQRIVDTLDDAHRSDVNAASYPLMGKATNHPFFSSTSSMKDYQYFSGSTKLFLFDLWIELIRLSSRPVRFRRPDQNVPVGYIFGIFVLIDILRTFQSFRDRILGVPRSVHRGLSAIVVPNSSIIVLSSMYPTKSVISTVLVRYYNNRESSTDPSVWDTLPPFPSELYA</sequence>
<dbReference type="AlphaFoldDB" id="A0AA39PUI4"/>
<accession>A0AA39PUI4</accession>